<name>A0ABV9E5I3_9ACTN</name>
<sequence length="135" mass="14613">MKTLGLLGSVHLPGRTESVGVARAYVRLLLHVAASWDVDRVELLVSELVANAIQHSESGRRAGGLVELVLSETGHALRVDVIDEGSVNRIPQIPEQVDPLSEGGRGLWLVAQQSSAWGWAEDQAGRVVWFEVARS</sequence>
<keyword evidence="4" id="KW-1185">Reference proteome</keyword>
<comment type="caution">
    <text evidence="3">The sequence shown here is derived from an EMBL/GenBank/DDBJ whole genome shotgun (WGS) entry which is preliminary data.</text>
</comment>
<evidence type="ECO:0000256" key="1">
    <source>
        <dbReference type="ARBA" id="ARBA00022527"/>
    </source>
</evidence>
<gene>
    <name evidence="3" type="ORF">ACFO8L_00390</name>
</gene>
<feature type="domain" description="Histidine kinase/HSP90-like ATPase" evidence="2">
    <location>
        <begin position="15"/>
        <end position="130"/>
    </location>
</feature>
<keyword evidence="1" id="KW-0808">Transferase</keyword>
<keyword evidence="1" id="KW-0723">Serine/threonine-protein kinase</keyword>
<keyword evidence="1" id="KW-0418">Kinase</keyword>
<dbReference type="GO" id="GO:0005524">
    <property type="term" value="F:ATP binding"/>
    <property type="evidence" value="ECO:0007669"/>
    <property type="project" value="UniProtKB-KW"/>
</dbReference>
<dbReference type="EMBL" id="JBHSFN010000001">
    <property type="protein sequence ID" value="MFC4584508.1"/>
    <property type="molecule type" value="Genomic_DNA"/>
</dbReference>
<dbReference type="CDD" id="cd16936">
    <property type="entry name" value="HATPase_RsbW-like"/>
    <property type="match status" value="1"/>
</dbReference>
<reference evidence="4" key="1">
    <citation type="journal article" date="2019" name="Int. J. Syst. Evol. Microbiol.">
        <title>The Global Catalogue of Microorganisms (GCM) 10K type strain sequencing project: providing services to taxonomists for standard genome sequencing and annotation.</title>
        <authorList>
            <consortium name="The Broad Institute Genomics Platform"/>
            <consortium name="The Broad Institute Genome Sequencing Center for Infectious Disease"/>
            <person name="Wu L."/>
            <person name="Ma J."/>
        </authorList>
    </citation>
    <scope>NUCLEOTIDE SEQUENCE [LARGE SCALE GENOMIC DNA]</scope>
    <source>
        <strain evidence="4">CCUG 49560</strain>
    </source>
</reference>
<dbReference type="Gene3D" id="3.30.565.10">
    <property type="entry name" value="Histidine kinase-like ATPase, C-terminal domain"/>
    <property type="match status" value="1"/>
</dbReference>
<proteinExistence type="predicted"/>
<dbReference type="Proteomes" id="UP001595891">
    <property type="component" value="Unassembled WGS sequence"/>
</dbReference>
<dbReference type="InterPro" id="IPR050267">
    <property type="entry name" value="Anti-sigma-factor_SerPK"/>
</dbReference>
<dbReference type="SUPFAM" id="SSF55874">
    <property type="entry name" value="ATPase domain of HSP90 chaperone/DNA topoisomerase II/histidine kinase"/>
    <property type="match status" value="1"/>
</dbReference>
<keyword evidence="3" id="KW-0547">Nucleotide-binding</keyword>
<evidence type="ECO:0000313" key="3">
    <source>
        <dbReference type="EMBL" id="MFC4584508.1"/>
    </source>
</evidence>
<dbReference type="PANTHER" id="PTHR35526:SF3">
    <property type="entry name" value="ANTI-SIGMA-F FACTOR RSBW"/>
    <property type="match status" value="1"/>
</dbReference>
<dbReference type="PANTHER" id="PTHR35526">
    <property type="entry name" value="ANTI-SIGMA-F FACTOR RSBW-RELATED"/>
    <property type="match status" value="1"/>
</dbReference>
<evidence type="ECO:0000313" key="4">
    <source>
        <dbReference type="Proteomes" id="UP001595891"/>
    </source>
</evidence>
<organism evidence="3 4">
    <name type="scientific">Sphaerisporangium corydalis</name>
    <dbReference type="NCBI Taxonomy" id="1441875"/>
    <lineage>
        <taxon>Bacteria</taxon>
        <taxon>Bacillati</taxon>
        <taxon>Actinomycetota</taxon>
        <taxon>Actinomycetes</taxon>
        <taxon>Streptosporangiales</taxon>
        <taxon>Streptosporangiaceae</taxon>
        <taxon>Sphaerisporangium</taxon>
    </lineage>
</organism>
<dbReference type="InterPro" id="IPR036890">
    <property type="entry name" value="HATPase_C_sf"/>
</dbReference>
<accession>A0ABV9E5I3</accession>
<dbReference type="RefSeq" id="WP_323802293.1">
    <property type="nucleotide sequence ID" value="NZ_JANZYP010000007.1"/>
</dbReference>
<dbReference type="InterPro" id="IPR003594">
    <property type="entry name" value="HATPase_dom"/>
</dbReference>
<dbReference type="Pfam" id="PF13581">
    <property type="entry name" value="HATPase_c_2"/>
    <property type="match status" value="1"/>
</dbReference>
<evidence type="ECO:0000259" key="2">
    <source>
        <dbReference type="Pfam" id="PF13581"/>
    </source>
</evidence>
<protein>
    <submittedName>
        <fullName evidence="3">ATP-binding protein</fullName>
    </submittedName>
</protein>
<keyword evidence="3" id="KW-0067">ATP-binding</keyword>